<feature type="compositionally biased region" description="Basic and acidic residues" evidence="2">
    <location>
        <begin position="413"/>
        <end position="443"/>
    </location>
</feature>
<dbReference type="InterPro" id="IPR011989">
    <property type="entry name" value="ARM-like"/>
</dbReference>
<evidence type="ECO:0000256" key="2">
    <source>
        <dbReference type="SAM" id="MobiDB-lite"/>
    </source>
</evidence>
<accession>A0A6P8HVG8</accession>
<dbReference type="SMART" id="SM00185">
    <property type="entry name" value="ARM"/>
    <property type="match status" value="13"/>
</dbReference>
<dbReference type="InterPro" id="IPR016024">
    <property type="entry name" value="ARM-type_fold"/>
</dbReference>
<dbReference type="InterPro" id="IPR023231">
    <property type="entry name" value="GSKIP_dom_sf"/>
</dbReference>
<dbReference type="RefSeq" id="XP_031559333.1">
    <property type="nucleotide sequence ID" value="XM_031703473.1"/>
</dbReference>
<feature type="repeat" description="ARM" evidence="1">
    <location>
        <begin position="741"/>
        <end position="766"/>
    </location>
</feature>
<proteinExistence type="predicted"/>
<dbReference type="AlphaFoldDB" id="A0A6P8HVG8"/>
<dbReference type="GeneID" id="116295602"/>
<dbReference type="PANTHER" id="PTHR46241">
    <property type="entry name" value="ARMADILLO REPEAT-CONTAINING PROTEIN 4 ARMC4"/>
    <property type="match status" value="1"/>
</dbReference>
<feature type="repeat" description="ARM" evidence="1">
    <location>
        <begin position="569"/>
        <end position="611"/>
    </location>
</feature>
<reference evidence="4 5" key="1">
    <citation type="submission" date="2025-04" db="UniProtKB">
        <authorList>
            <consortium name="RefSeq"/>
        </authorList>
    </citation>
    <scope>IDENTIFICATION</scope>
    <source>
        <tissue evidence="4 5">Tentacle</tissue>
    </source>
</reference>
<dbReference type="SUPFAM" id="SSF103107">
    <property type="entry name" value="Hypothetical protein c14orf129, hspc210"/>
    <property type="match status" value="1"/>
</dbReference>
<name>A0A6P8HVG8_ACTTE</name>
<evidence type="ECO:0000313" key="3">
    <source>
        <dbReference type="Proteomes" id="UP000515163"/>
    </source>
</evidence>
<dbReference type="Proteomes" id="UP000515163">
    <property type="component" value="Unplaced"/>
</dbReference>
<dbReference type="PANTHER" id="PTHR46241:SF1">
    <property type="entry name" value="OUTER DYNEIN ARM-DOCKING COMPLEX SUBUNIT 2"/>
    <property type="match status" value="1"/>
</dbReference>
<feature type="repeat" description="ARM" evidence="1">
    <location>
        <begin position="990"/>
        <end position="1032"/>
    </location>
</feature>
<feature type="compositionally biased region" description="Acidic residues" evidence="2">
    <location>
        <begin position="453"/>
        <end position="470"/>
    </location>
</feature>
<dbReference type="OrthoDB" id="1683831at2759"/>
<sequence length="1071" mass="118191">MGATLSSHAQWTSASDHSKGKLAFTTHNEALLNNIVQNIEQLVNKNPHEAEVVFKEPFKWHTDLNPDAFSSLNFGSLGYQVSDREVKSEAKNSAGDPLLTLDKDGHNSIVKVMSFEQINNILKVAGERKCQEVQACLEENRDPIAIIMGPAYASISTSDNALLKAHEDLNKARSGSAENVDELDSKFRLMLLLNQIDMQLMHSSVQKIAKEVRLNPEAVQDEYELLKSFSGEEEKSCLESINWVLDYQFSNGCHAPPWRQVHGDISYIAVKPVDGDSLLVLASTSGYFLTTKDAQGELTYERQGDIFPTLAALLKTKSPHFASTIDKKEFAYYGSLEQKNEAADKVYENYNDEEKPEQINEDNQVDAMNKKNEPKKSKTSKTTPQKKKGGKGRVLEPSQKWKNIGFGEDLLEADEKDKNKSNEEKKPSSRFSKSREGGKETRQTMRSQFKGDFDEDFSESSSESEEEDENQDRRQESNADLPSEYWQIQKLVKYLKGGNQTATIIALCAMRDFNLGQETCQLAIRDVGGLEVLINLLETEEIKCKIGSLKILKEISKNILIRKAIADLGGLQTMVKIIQSPNKELKCLAAETIANVAKFRRARRTVRQYGGIKKLVRLLDCGLLTNASDIDVQVARCGALALWSCSKSTKNKQATRKAGGIPLLATLLKSKNEEMLIPVVGTLQECASEPTYRLAIRTEGMIEDLVHNLKSENQELQMHCASAIFKCAEDEETRNLVRQYGGLDPLVSLLTNVDNKELLAAATGAIWKCSISPENVSRFQELKAIEQLVALLTDQPEEVLINVVGGLGECAQIPANRTAIRKAGGIPSLVNLLTSTNQALLVNVTKAVGACATEPDNMAIIDRLDGVRLLWSLLKSSNPRVQASAAWAICPCIENAKDAGEMVRSFVGGLELIVSLLKSDDKEVLASVCAAIANIAKDEENLAVITDHGVVPMLAKLATTADDRLRQYLAESIARCCMWGSNRVLFGQAGAVPPLVRYLKSPSQDVHRATARALYQLSRDPDNCISMHNSGVVKPLLSMVGSEDDILQEASAGCLNNIRKLALANEKAKYR</sequence>
<organism evidence="3 4">
    <name type="scientific">Actinia tenebrosa</name>
    <name type="common">Australian red waratah sea anemone</name>
    <dbReference type="NCBI Taxonomy" id="6105"/>
    <lineage>
        <taxon>Eukaryota</taxon>
        <taxon>Metazoa</taxon>
        <taxon>Cnidaria</taxon>
        <taxon>Anthozoa</taxon>
        <taxon>Hexacorallia</taxon>
        <taxon>Actiniaria</taxon>
        <taxon>Actiniidae</taxon>
        <taxon>Actinia</taxon>
    </lineage>
</organism>
<dbReference type="InterPro" id="IPR000225">
    <property type="entry name" value="Armadillo"/>
</dbReference>
<dbReference type="KEGG" id="aten:116295602"/>
<protein>
    <submittedName>
        <fullName evidence="4 5">Armadillo repeat-containing protein 4-like</fullName>
    </submittedName>
</protein>
<evidence type="ECO:0000313" key="4">
    <source>
        <dbReference type="RefSeq" id="XP_031559333.1"/>
    </source>
</evidence>
<feature type="repeat" description="ARM" evidence="1">
    <location>
        <begin position="908"/>
        <end position="950"/>
    </location>
</feature>
<dbReference type="RefSeq" id="XP_031559334.1">
    <property type="nucleotide sequence ID" value="XM_031703474.1"/>
</dbReference>
<dbReference type="PROSITE" id="PS50176">
    <property type="entry name" value="ARM_REPEAT"/>
    <property type="match status" value="4"/>
</dbReference>
<gene>
    <name evidence="4 5" type="primary">LOC116295602</name>
</gene>
<keyword evidence="3" id="KW-1185">Reference proteome</keyword>
<dbReference type="Gene3D" id="1.25.10.10">
    <property type="entry name" value="Leucine-rich Repeat Variant"/>
    <property type="match status" value="2"/>
</dbReference>
<dbReference type="Pfam" id="PF00514">
    <property type="entry name" value="Arm"/>
    <property type="match status" value="3"/>
</dbReference>
<dbReference type="SUPFAM" id="SSF48371">
    <property type="entry name" value="ARM repeat"/>
    <property type="match status" value="2"/>
</dbReference>
<evidence type="ECO:0000256" key="1">
    <source>
        <dbReference type="PROSITE-ProRule" id="PRU00259"/>
    </source>
</evidence>
<evidence type="ECO:0000313" key="5">
    <source>
        <dbReference type="RefSeq" id="XP_031559334.1"/>
    </source>
</evidence>
<feature type="region of interest" description="Disordered" evidence="2">
    <location>
        <begin position="352"/>
        <end position="480"/>
    </location>
</feature>